<dbReference type="Pfam" id="PF02779">
    <property type="entry name" value="Transket_pyr"/>
    <property type="match status" value="1"/>
</dbReference>
<feature type="binding site" evidence="11">
    <location>
        <begin position="157"/>
        <end position="158"/>
    </location>
    <ligand>
        <name>thiamine diphosphate</name>
        <dbReference type="ChEBI" id="CHEBI:58937"/>
    </ligand>
</feature>
<evidence type="ECO:0000256" key="11">
    <source>
        <dbReference type="HAMAP-Rule" id="MF_00315"/>
    </source>
</evidence>
<comment type="caution">
    <text evidence="14">The sequence shown here is derived from an EMBL/GenBank/DDBJ whole genome shotgun (WGS) entry which is preliminary data.</text>
</comment>
<dbReference type="GO" id="GO:0005829">
    <property type="term" value="C:cytosol"/>
    <property type="evidence" value="ECO:0007669"/>
    <property type="project" value="TreeGrafter"/>
</dbReference>
<dbReference type="SUPFAM" id="SSF52518">
    <property type="entry name" value="Thiamin diphosphate-binding fold (THDP-binding)"/>
    <property type="match status" value="2"/>
</dbReference>
<comment type="cofactor">
    <cofactor evidence="11">
        <name>thiamine diphosphate</name>
        <dbReference type="ChEBI" id="CHEBI:58937"/>
    </cofactor>
    <text evidence="11">Binds 1 thiamine pyrophosphate per subunit.</text>
</comment>
<dbReference type="GO" id="GO:0008661">
    <property type="term" value="F:1-deoxy-D-xylulose-5-phosphate synthase activity"/>
    <property type="evidence" value="ECO:0007669"/>
    <property type="project" value="UniProtKB-UniRule"/>
</dbReference>
<feature type="binding site" evidence="11">
    <location>
        <position position="375"/>
    </location>
    <ligand>
        <name>thiamine diphosphate</name>
        <dbReference type="ChEBI" id="CHEBI:58937"/>
    </ligand>
</feature>
<keyword evidence="9 11" id="KW-0414">Isoprene biosynthesis</keyword>
<evidence type="ECO:0000313" key="15">
    <source>
        <dbReference type="Proteomes" id="UP000281171"/>
    </source>
</evidence>
<dbReference type="GO" id="GO:0009228">
    <property type="term" value="P:thiamine biosynthetic process"/>
    <property type="evidence" value="ECO:0007669"/>
    <property type="project" value="UniProtKB-UniRule"/>
</dbReference>
<evidence type="ECO:0000256" key="4">
    <source>
        <dbReference type="ARBA" id="ARBA00022679"/>
    </source>
</evidence>
<keyword evidence="4 11" id="KW-0808">Transferase</keyword>
<evidence type="ECO:0000256" key="2">
    <source>
        <dbReference type="ARBA" id="ARBA00011081"/>
    </source>
</evidence>
<dbReference type="UniPathway" id="UPA00064">
    <property type="reaction ID" value="UER00091"/>
</dbReference>
<dbReference type="FunFam" id="3.40.50.970:FF:000005">
    <property type="entry name" value="1-deoxy-D-xylulose-5-phosphate synthase"/>
    <property type="match status" value="1"/>
</dbReference>
<dbReference type="SMART" id="SM00861">
    <property type="entry name" value="Transket_pyr"/>
    <property type="match status" value="1"/>
</dbReference>
<feature type="binding site" evidence="11">
    <location>
        <position position="186"/>
    </location>
    <ligand>
        <name>Mg(2+)</name>
        <dbReference type="ChEBI" id="CHEBI:18420"/>
    </ligand>
</feature>
<feature type="compositionally biased region" description="Polar residues" evidence="12">
    <location>
        <begin position="507"/>
        <end position="520"/>
    </location>
</feature>
<feature type="region of interest" description="Disordered" evidence="12">
    <location>
        <begin position="494"/>
        <end position="529"/>
    </location>
</feature>
<dbReference type="Pfam" id="PF13292">
    <property type="entry name" value="DXP_synthase_N"/>
    <property type="match status" value="1"/>
</dbReference>
<dbReference type="HAMAP" id="MF_00315">
    <property type="entry name" value="DXP_synth"/>
    <property type="match status" value="1"/>
</dbReference>
<dbReference type="FunFam" id="3.40.50.920:FF:000002">
    <property type="entry name" value="1-deoxy-D-xylulose-5-phosphate synthase"/>
    <property type="match status" value="1"/>
</dbReference>
<feature type="binding site" evidence="11">
    <location>
        <position position="156"/>
    </location>
    <ligand>
        <name>Mg(2+)</name>
        <dbReference type="ChEBI" id="CHEBI:18420"/>
    </ligand>
</feature>
<feature type="binding site" evidence="11">
    <location>
        <position position="84"/>
    </location>
    <ligand>
        <name>thiamine diphosphate</name>
        <dbReference type="ChEBI" id="CHEBI:58937"/>
    </ligand>
</feature>
<organism evidence="14 15">
    <name type="scientific">Allofranklinella schreckenbergeri</name>
    <dbReference type="NCBI Taxonomy" id="1076744"/>
    <lineage>
        <taxon>Bacteria</taxon>
        <taxon>Pseudomonadati</taxon>
        <taxon>Pseudomonadota</taxon>
        <taxon>Betaproteobacteria</taxon>
        <taxon>Burkholderiales</taxon>
        <taxon>Comamonadaceae</taxon>
        <taxon>Allofranklinella</taxon>
    </lineage>
</organism>
<dbReference type="Gene3D" id="3.40.50.920">
    <property type="match status" value="1"/>
</dbReference>
<evidence type="ECO:0000256" key="3">
    <source>
        <dbReference type="ARBA" id="ARBA00011738"/>
    </source>
</evidence>
<evidence type="ECO:0000313" key="14">
    <source>
        <dbReference type="EMBL" id="RMX11782.1"/>
    </source>
</evidence>
<dbReference type="InterPro" id="IPR033248">
    <property type="entry name" value="Transketolase_C"/>
</dbReference>
<dbReference type="NCBIfam" id="NF003933">
    <property type="entry name" value="PRK05444.2-2"/>
    <property type="match status" value="1"/>
</dbReference>
<dbReference type="NCBIfam" id="TIGR00204">
    <property type="entry name" value="dxs"/>
    <property type="match status" value="1"/>
</dbReference>
<gene>
    <name evidence="11" type="primary">dxs</name>
    <name evidence="14" type="ORF">EBQ24_00605</name>
</gene>
<evidence type="ECO:0000256" key="1">
    <source>
        <dbReference type="ARBA" id="ARBA00004980"/>
    </source>
</evidence>
<keyword evidence="7 11" id="KW-0784">Thiamine biosynthesis</keyword>
<dbReference type="PROSITE" id="PS00802">
    <property type="entry name" value="TRANSKETOLASE_2"/>
    <property type="match status" value="1"/>
</dbReference>
<evidence type="ECO:0000256" key="8">
    <source>
        <dbReference type="ARBA" id="ARBA00023052"/>
    </source>
</evidence>
<reference evidence="14 15" key="1">
    <citation type="submission" date="2018-10" db="EMBL/GenBank/DDBJ databases">
        <title>Comamonadaceae CDC group NO-1 genome sequencing and assembly.</title>
        <authorList>
            <person name="Bernier A.-M."/>
            <person name="Bernard K."/>
        </authorList>
    </citation>
    <scope>NUCLEOTIDE SEQUENCE [LARGE SCALE GENOMIC DNA]</scope>
    <source>
        <strain evidence="14 15">NML180581</strain>
    </source>
</reference>
<name>A0A3M6R8V8_9BURK</name>
<feature type="binding site" evidence="11">
    <location>
        <position position="186"/>
    </location>
    <ligand>
        <name>thiamine diphosphate</name>
        <dbReference type="ChEBI" id="CHEBI:58937"/>
    </ligand>
</feature>
<evidence type="ECO:0000256" key="12">
    <source>
        <dbReference type="SAM" id="MobiDB-lite"/>
    </source>
</evidence>
<feature type="binding site" evidence="11">
    <location>
        <begin position="125"/>
        <end position="127"/>
    </location>
    <ligand>
        <name>thiamine diphosphate</name>
        <dbReference type="ChEBI" id="CHEBI:58937"/>
    </ligand>
</feature>
<dbReference type="PANTHER" id="PTHR43322:SF5">
    <property type="entry name" value="1-DEOXY-D-XYLULOSE-5-PHOSPHATE SYNTHASE, CHLOROPLASTIC"/>
    <property type="match status" value="1"/>
</dbReference>
<dbReference type="CDD" id="cd02007">
    <property type="entry name" value="TPP_DXS"/>
    <property type="match status" value="1"/>
</dbReference>
<comment type="subunit">
    <text evidence="3 11">Homodimer.</text>
</comment>
<dbReference type="Pfam" id="PF02780">
    <property type="entry name" value="Transketolase_C"/>
    <property type="match status" value="1"/>
</dbReference>
<evidence type="ECO:0000256" key="9">
    <source>
        <dbReference type="ARBA" id="ARBA00023229"/>
    </source>
</evidence>
<dbReference type="RefSeq" id="WP_122247266.1">
    <property type="nucleotide sequence ID" value="NZ_RDQK01000001.1"/>
</dbReference>
<evidence type="ECO:0000259" key="13">
    <source>
        <dbReference type="SMART" id="SM00861"/>
    </source>
</evidence>
<dbReference type="CDD" id="cd07033">
    <property type="entry name" value="TPP_PYR_DXS_TK_like"/>
    <property type="match status" value="1"/>
</dbReference>
<comment type="catalytic activity">
    <reaction evidence="11">
        <text>D-glyceraldehyde 3-phosphate + pyruvate + H(+) = 1-deoxy-D-xylulose 5-phosphate + CO2</text>
        <dbReference type="Rhea" id="RHEA:12605"/>
        <dbReference type="ChEBI" id="CHEBI:15361"/>
        <dbReference type="ChEBI" id="CHEBI:15378"/>
        <dbReference type="ChEBI" id="CHEBI:16526"/>
        <dbReference type="ChEBI" id="CHEBI:57792"/>
        <dbReference type="ChEBI" id="CHEBI:59776"/>
        <dbReference type="EC" id="2.2.1.7"/>
    </reaction>
</comment>
<dbReference type="GO" id="GO:0030976">
    <property type="term" value="F:thiamine pyrophosphate binding"/>
    <property type="evidence" value="ECO:0007669"/>
    <property type="project" value="UniProtKB-UniRule"/>
</dbReference>
<keyword evidence="6 11" id="KW-0460">Magnesium</keyword>
<dbReference type="Proteomes" id="UP000281171">
    <property type="component" value="Unassembled WGS sequence"/>
</dbReference>
<dbReference type="InterPro" id="IPR005475">
    <property type="entry name" value="Transketolase-like_Pyr-bd"/>
</dbReference>
<evidence type="ECO:0000256" key="5">
    <source>
        <dbReference type="ARBA" id="ARBA00022723"/>
    </source>
</evidence>
<dbReference type="InterPro" id="IPR005477">
    <property type="entry name" value="Dxylulose-5-P_synthase"/>
</dbReference>
<dbReference type="GO" id="GO:0000287">
    <property type="term" value="F:magnesium ion binding"/>
    <property type="evidence" value="ECO:0007669"/>
    <property type="project" value="UniProtKB-UniRule"/>
</dbReference>
<protein>
    <recommendedName>
        <fullName evidence="11">1-deoxy-D-xylulose-5-phosphate synthase</fullName>
        <ecNumber evidence="11">2.2.1.7</ecNumber>
    </recommendedName>
    <alternativeName>
        <fullName evidence="11">1-deoxyxylulose-5-phosphate synthase</fullName>
        <shortName evidence="11">DXP synthase</shortName>
        <shortName evidence="11">DXPS</shortName>
    </alternativeName>
</protein>
<evidence type="ECO:0000256" key="6">
    <source>
        <dbReference type="ARBA" id="ARBA00022842"/>
    </source>
</evidence>
<feature type="domain" description="Transketolase-like pyrimidine-binding" evidence="13">
    <location>
        <begin position="324"/>
        <end position="488"/>
    </location>
</feature>
<dbReference type="AlphaFoldDB" id="A0A3M6R8V8"/>
<dbReference type="GO" id="GO:0019288">
    <property type="term" value="P:isopentenyl diphosphate biosynthetic process, methylerythritol 4-phosphate pathway"/>
    <property type="evidence" value="ECO:0007669"/>
    <property type="project" value="TreeGrafter"/>
</dbReference>
<dbReference type="EC" id="2.2.1.7" evidence="11"/>
<evidence type="ECO:0000256" key="7">
    <source>
        <dbReference type="ARBA" id="ARBA00022977"/>
    </source>
</evidence>
<dbReference type="InterPro" id="IPR009014">
    <property type="entry name" value="Transketo_C/PFOR_II"/>
</dbReference>
<dbReference type="InterPro" id="IPR029061">
    <property type="entry name" value="THDP-binding"/>
</dbReference>
<accession>A0A3M6R8V8</accession>
<proteinExistence type="inferred from homology"/>
<comment type="pathway">
    <text evidence="1 11">Metabolic intermediate biosynthesis; 1-deoxy-D-xylulose 5-phosphate biosynthesis; 1-deoxy-D-xylulose 5-phosphate from D-glyceraldehyde 3-phosphate and pyruvate: step 1/1.</text>
</comment>
<dbReference type="Gene3D" id="3.40.50.970">
    <property type="match status" value="2"/>
</dbReference>
<comment type="cofactor">
    <cofactor evidence="11">
        <name>Mg(2+)</name>
        <dbReference type="ChEBI" id="CHEBI:18420"/>
    </cofactor>
    <text evidence="11">Binds 1 Mg(2+) ion per subunit.</text>
</comment>
<comment type="similarity">
    <text evidence="2 11">Belongs to the transketolase family. DXPS subfamily.</text>
</comment>
<evidence type="ECO:0000256" key="10">
    <source>
        <dbReference type="ARBA" id="ARBA00055605"/>
    </source>
</evidence>
<dbReference type="EMBL" id="RDQK01000001">
    <property type="protein sequence ID" value="RMX11782.1"/>
    <property type="molecule type" value="Genomic_DNA"/>
</dbReference>
<dbReference type="InterPro" id="IPR020826">
    <property type="entry name" value="Transketolase_BS"/>
</dbReference>
<comment type="function">
    <text evidence="10 11">Catalyzes the acyloin condensation reaction between C atoms 2 and 3 of pyruvate and glyceraldehyde 3-phosphate to yield 1-deoxy-D-xylulose-5-phosphate (DXP).</text>
</comment>
<feature type="binding site" evidence="11">
    <location>
        <position position="293"/>
    </location>
    <ligand>
        <name>thiamine diphosphate</name>
        <dbReference type="ChEBI" id="CHEBI:58937"/>
    </ligand>
</feature>
<keyword evidence="8 11" id="KW-0786">Thiamine pyrophosphate</keyword>
<sequence>MTGPASSPLDAFPLLESINDPQDLRRLPRERLKPLAEQLRAFLLASVARTGGHLSSNLGTVELTLALHYVFATPHDRLVWDVGHQTYPHKILTGRRERMATLRQLGGISGFPVRSESEYDTFGTAHSSTSISAALGMALAAARRGEDRWSVAIIGDGAMTAGMAFEAMNNAGVERDARLLVVLNDNDMSISPPVGALNRYLAQLMSGQFYAAAKNVGKAVLQPVPPLLDLAKRLKQQAKGMVLPATLFEKFGFNYIGPIDGHDLDALIPTLENLRQLKGPQFLHVVTKKGQGYKLAEADPIAYHGPSKFDPAVGIVKPQTAPKPTFTQIFGQWLCDMAAQDERLIGITPAMREGSGMVEFHQRFPGRYFDAGIAEQHAVTFAAGLATEGLKPVVAIYSTFLQRAYDQMIHDVALQNLPVVFALDRAGLVGADGATHAGAYDIPFVRCIPHMALACPADERECRQLLSTAYAQNHPVCVRYPRGAGVGAEPLADLEPLPYGKGEVRRTSSQPARSPDSNQSRQEHTPGPPPRIAILAFGTLLYPALQAAERLDATVVNMRWAKPLDEALLHDIARTHDALVTLEEGAIMGGAGSAVLESLHQAGLLRPVLQLGLKDEFIPHGDPAKLLALQGLDAAGIEHNIRSRFLA</sequence>
<keyword evidence="5 11" id="KW-0479">Metal-binding</keyword>
<dbReference type="GO" id="GO:0016114">
    <property type="term" value="P:terpenoid biosynthetic process"/>
    <property type="evidence" value="ECO:0007669"/>
    <property type="project" value="UniProtKB-UniRule"/>
</dbReference>
<dbReference type="PANTHER" id="PTHR43322">
    <property type="entry name" value="1-D-DEOXYXYLULOSE 5-PHOSPHATE SYNTHASE-RELATED"/>
    <property type="match status" value="1"/>
</dbReference>
<dbReference type="SUPFAM" id="SSF52922">
    <property type="entry name" value="TK C-terminal domain-like"/>
    <property type="match status" value="1"/>
</dbReference>